<dbReference type="GO" id="GO:0003723">
    <property type="term" value="F:RNA binding"/>
    <property type="evidence" value="ECO:0007669"/>
    <property type="project" value="UniProtKB-UniRule"/>
</dbReference>
<evidence type="ECO:0000313" key="17">
    <source>
        <dbReference type="Proteomes" id="UP000070505"/>
    </source>
</evidence>
<dbReference type="GO" id="GO:0004523">
    <property type="term" value="F:RNA-DNA hybrid ribonuclease activity"/>
    <property type="evidence" value="ECO:0007669"/>
    <property type="project" value="UniProtKB-EC"/>
</dbReference>
<dbReference type="InterPro" id="IPR022898">
    <property type="entry name" value="RNase_HII"/>
</dbReference>
<dbReference type="AlphaFoldDB" id="A0A135Z630"/>
<evidence type="ECO:0000256" key="10">
    <source>
        <dbReference type="ARBA" id="ARBA00022759"/>
    </source>
</evidence>
<dbReference type="InterPro" id="IPR036397">
    <property type="entry name" value="RNaseH_sf"/>
</dbReference>
<dbReference type="SUPFAM" id="SSF53098">
    <property type="entry name" value="Ribonuclease H-like"/>
    <property type="match status" value="1"/>
</dbReference>
<reference evidence="16 17" key="1">
    <citation type="submission" date="2016-02" db="EMBL/GenBank/DDBJ databases">
        <authorList>
            <person name="Wen L."/>
            <person name="He K."/>
            <person name="Yang H."/>
        </authorList>
    </citation>
    <scope>NUCLEOTIDE SEQUENCE [LARGE SCALE GENOMIC DNA]</scope>
    <source>
        <strain evidence="16 17">CMW7778B</strain>
    </source>
</reference>
<dbReference type="PATRIC" id="fig|2702.101.peg.734"/>
<proteinExistence type="inferred from homology"/>
<evidence type="ECO:0000256" key="6">
    <source>
        <dbReference type="ARBA" id="ARBA00007383"/>
    </source>
</evidence>
<dbReference type="GO" id="GO:0032299">
    <property type="term" value="C:ribonuclease H2 complex"/>
    <property type="evidence" value="ECO:0007669"/>
    <property type="project" value="TreeGrafter"/>
</dbReference>
<evidence type="ECO:0000259" key="15">
    <source>
        <dbReference type="PROSITE" id="PS51975"/>
    </source>
</evidence>
<evidence type="ECO:0000256" key="1">
    <source>
        <dbReference type="ARBA" id="ARBA00000077"/>
    </source>
</evidence>
<evidence type="ECO:0000256" key="13">
    <source>
        <dbReference type="PROSITE-ProRule" id="PRU01319"/>
    </source>
</evidence>
<comment type="function">
    <text evidence="4 14">Endonuclease that specifically degrades the RNA of RNA-DNA hybrids.</text>
</comment>
<dbReference type="PANTHER" id="PTHR10954">
    <property type="entry name" value="RIBONUCLEASE H2 SUBUNIT A"/>
    <property type="match status" value="1"/>
</dbReference>
<dbReference type="InterPro" id="IPR024567">
    <property type="entry name" value="RNase_HII/HIII_dom"/>
</dbReference>
<evidence type="ECO:0000313" key="16">
    <source>
        <dbReference type="EMBL" id="KXI17130.1"/>
    </source>
</evidence>
<comment type="catalytic activity">
    <reaction evidence="1 14">
        <text>Endonucleolytic cleavage to 5'-phosphomonoester.</text>
        <dbReference type="EC" id="3.1.26.4"/>
    </reaction>
</comment>
<keyword evidence="9" id="KW-0479">Metal-binding</keyword>
<organism evidence="16 17">
    <name type="scientific">Gardnerella vaginalis</name>
    <dbReference type="NCBI Taxonomy" id="2702"/>
    <lineage>
        <taxon>Bacteria</taxon>
        <taxon>Bacillati</taxon>
        <taxon>Actinomycetota</taxon>
        <taxon>Actinomycetes</taxon>
        <taxon>Bifidobacteriales</taxon>
        <taxon>Bifidobacteriaceae</taxon>
        <taxon>Gardnerella</taxon>
    </lineage>
</organism>
<keyword evidence="7" id="KW-0963">Cytoplasm</keyword>
<evidence type="ECO:0000256" key="7">
    <source>
        <dbReference type="ARBA" id="ARBA00022490"/>
    </source>
</evidence>
<dbReference type="Pfam" id="PF01351">
    <property type="entry name" value="RNase_HII"/>
    <property type="match status" value="1"/>
</dbReference>
<gene>
    <name evidence="16" type="ORF">HMPREF3230_00754</name>
</gene>
<keyword evidence="11 14" id="KW-0378">Hydrolase</keyword>
<comment type="similarity">
    <text evidence="6 14">Belongs to the RNase HII family.</text>
</comment>
<dbReference type="GO" id="GO:0005737">
    <property type="term" value="C:cytoplasm"/>
    <property type="evidence" value="ECO:0007669"/>
    <property type="project" value="UniProtKB-SubCell"/>
</dbReference>
<comment type="caution">
    <text evidence="13">Lacks conserved residue(s) required for the propagation of feature annotation.</text>
</comment>
<evidence type="ECO:0000256" key="11">
    <source>
        <dbReference type="ARBA" id="ARBA00022801"/>
    </source>
</evidence>
<evidence type="ECO:0000256" key="9">
    <source>
        <dbReference type="ARBA" id="ARBA00022723"/>
    </source>
</evidence>
<evidence type="ECO:0000256" key="5">
    <source>
        <dbReference type="ARBA" id="ARBA00004496"/>
    </source>
</evidence>
<feature type="domain" description="RNase H type-2" evidence="15">
    <location>
        <begin position="22"/>
        <end position="274"/>
    </location>
</feature>
<dbReference type="InterPro" id="IPR001352">
    <property type="entry name" value="RNase_HII/HIII"/>
</dbReference>
<evidence type="ECO:0000256" key="4">
    <source>
        <dbReference type="ARBA" id="ARBA00004065"/>
    </source>
</evidence>
<comment type="cofactor">
    <cofactor evidence="2">
        <name>Mn(2+)</name>
        <dbReference type="ChEBI" id="CHEBI:29035"/>
    </cofactor>
</comment>
<dbReference type="GO" id="GO:0043137">
    <property type="term" value="P:DNA replication, removal of RNA primer"/>
    <property type="evidence" value="ECO:0007669"/>
    <property type="project" value="TreeGrafter"/>
</dbReference>
<keyword evidence="10 14" id="KW-0255">Endonuclease</keyword>
<protein>
    <recommendedName>
        <fullName evidence="14">Ribonuclease</fullName>
        <ecNumber evidence="14">3.1.26.4</ecNumber>
    </recommendedName>
</protein>
<name>A0A135Z630_GARVA</name>
<evidence type="ECO:0000256" key="12">
    <source>
        <dbReference type="ARBA" id="ARBA00023211"/>
    </source>
</evidence>
<dbReference type="PANTHER" id="PTHR10954:SF18">
    <property type="entry name" value="RIBONUCLEASE HII"/>
    <property type="match status" value="1"/>
</dbReference>
<dbReference type="EC" id="3.1.26.4" evidence="14"/>
<evidence type="ECO:0000256" key="3">
    <source>
        <dbReference type="ARBA" id="ARBA00001946"/>
    </source>
</evidence>
<evidence type="ECO:0000256" key="14">
    <source>
        <dbReference type="RuleBase" id="RU003515"/>
    </source>
</evidence>
<dbReference type="Gene3D" id="3.30.420.10">
    <property type="entry name" value="Ribonuclease H-like superfamily/Ribonuclease H"/>
    <property type="match status" value="2"/>
</dbReference>
<evidence type="ECO:0000256" key="8">
    <source>
        <dbReference type="ARBA" id="ARBA00022722"/>
    </source>
</evidence>
<comment type="subcellular location">
    <subcellularLocation>
        <location evidence="5">Cytoplasm</location>
    </subcellularLocation>
</comment>
<dbReference type="Proteomes" id="UP000070505">
    <property type="component" value="Unassembled WGS sequence"/>
</dbReference>
<dbReference type="EMBL" id="LSRC01000032">
    <property type="protein sequence ID" value="KXI17130.1"/>
    <property type="molecule type" value="Genomic_DNA"/>
</dbReference>
<dbReference type="GO" id="GO:0046872">
    <property type="term" value="F:metal ion binding"/>
    <property type="evidence" value="ECO:0007669"/>
    <property type="project" value="UniProtKB-KW"/>
</dbReference>
<keyword evidence="12" id="KW-0464">Manganese</keyword>
<dbReference type="GO" id="GO:0006298">
    <property type="term" value="P:mismatch repair"/>
    <property type="evidence" value="ECO:0007669"/>
    <property type="project" value="TreeGrafter"/>
</dbReference>
<dbReference type="CDD" id="cd07182">
    <property type="entry name" value="RNase_HII_bacteria_HII_like"/>
    <property type="match status" value="1"/>
</dbReference>
<dbReference type="NCBIfam" id="NF000595">
    <property type="entry name" value="PRK00015.1-3"/>
    <property type="match status" value="1"/>
</dbReference>
<sequence>MSKIPLIPSLDYERDLLIKGYDFVIGIDEVGRGSLAGPVMVGAAILGASEINLENVMPEGLADSKLLTERKREALYEPLKNWCSAYSVGSCTNHEIDDWGIEYSLGIAALKAIGSAQENLIKNINNAKNINSITNTNSTNNANSINNANNANKNLNEFESNLLNKIVKHNKMAVILDGPYDYIHKVFNTFDAPILPISIDVNTLVKADRKCASVAAASVIAKVTRDHMMIDYAGLEKYAVYDWAHNKGYGSAAHREAISKYGASDLHRISWHLS</sequence>
<evidence type="ECO:0000256" key="2">
    <source>
        <dbReference type="ARBA" id="ARBA00001936"/>
    </source>
</evidence>
<dbReference type="InterPro" id="IPR012337">
    <property type="entry name" value="RNaseH-like_sf"/>
</dbReference>
<comment type="cofactor">
    <cofactor evidence="3">
        <name>Mg(2+)</name>
        <dbReference type="ChEBI" id="CHEBI:18420"/>
    </cofactor>
</comment>
<dbReference type="RefSeq" id="WP_075523580.1">
    <property type="nucleotide sequence ID" value="NZ_KQ961866.1"/>
</dbReference>
<dbReference type="PROSITE" id="PS51975">
    <property type="entry name" value="RNASE_H_2"/>
    <property type="match status" value="1"/>
</dbReference>
<keyword evidence="8 14" id="KW-0540">Nuclease</keyword>
<accession>A0A135Z630</accession>
<comment type="caution">
    <text evidence="16">The sequence shown here is derived from an EMBL/GenBank/DDBJ whole genome shotgun (WGS) entry which is preliminary data.</text>
</comment>